<protein>
    <recommendedName>
        <fullName evidence="4 13">Tetraacyldisaccharide 4'-kinase</fullName>
        <ecNumber evidence="3 13">2.7.1.130</ecNumber>
    </recommendedName>
    <alternativeName>
        <fullName evidence="12 13">Lipid A 4'-kinase</fullName>
    </alternativeName>
</protein>
<dbReference type="GO" id="GO:0009245">
    <property type="term" value="P:lipid A biosynthetic process"/>
    <property type="evidence" value="ECO:0007669"/>
    <property type="project" value="UniProtKB-UniRule"/>
</dbReference>
<keyword evidence="5 13" id="KW-0444">Lipid biosynthesis</keyword>
<evidence type="ECO:0000256" key="12">
    <source>
        <dbReference type="ARBA" id="ARBA00029757"/>
    </source>
</evidence>
<evidence type="ECO:0000256" key="1">
    <source>
        <dbReference type="ARBA" id="ARBA00002274"/>
    </source>
</evidence>
<dbReference type="GO" id="GO:0009244">
    <property type="term" value="P:lipopolysaccharide core region biosynthetic process"/>
    <property type="evidence" value="ECO:0007669"/>
    <property type="project" value="TreeGrafter"/>
</dbReference>
<evidence type="ECO:0000256" key="2">
    <source>
        <dbReference type="ARBA" id="ARBA00004870"/>
    </source>
</evidence>
<evidence type="ECO:0000256" key="8">
    <source>
        <dbReference type="ARBA" id="ARBA00022741"/>
    </source>
</evidence>
<dbReference type="PANTHER" id="PTHR42724:SF1">
    <property type="entry name" value="TETRAACYLDISACCHARIDE 4'-KINASE, MITOCHONDRIAL-RELATED"/>
    <property type="match status" value="1"/>
</dbReference>
<evidence type="ECO:0000313" key="15">
    <source>
        <dbReference type="Proteomes" id="UP000320225"/>
    </source>
</evidence>
<keyword evidence="6 13" id="KW-0441">Lipid A biosynthesis</keyword>
<dbReference type="HAMAP" id="MF_00409">
    <property type="entry name" value="LpxK"/>
    <property type="match status" value="1"/>
</dbReference>
<dbReference type="Pfam" id="PF02606">
    <property type="entry name" value="LpxK"/>
    <property type="match status" value="1"/>
</dbReference>
<comment type="function">
    <text evidence="1 13">Transfers the gamma-phosphate of ATP to the 4'-position of a tetraacyldisaccharide 1-phosphate intermediate (termed DS-1-P) to form tetraacyldisaccharide 1,4'-bis-phosphate (lipid IVA).</text>
</comment>
<dbReference type="PANTHER" id="PTHR42724">
    <property type="entry name" value="TETRAACYLDISACCHARIDE 4'-KINASE"/>
    <property type="match status" value="1"/>
</dbReference>
<dbReference type="GO" id="GO:0009029">
    <property type="term" value="F:lipid-A 4'-kinase activity"/>
    <property type="evidence" value="ECO:0007669"/>
    <property type="project" value="UniProtKB-UniRule"/>
</dbReference>
<comment type="pathway">
    <text evidence="2 13">Glycolipid biosynthesis; lipid IV(A) biosynthesis; lipid IV(A) from (3R)-3-hydroxytetradecanoyl-[acyl-carrier-protein] and UDP-N-acetyl-alpha-D-glucosamine: step 6/6.</text>
</comment>
<comment type="catalytic activity">
    <reaction evidence="13">
        <text>a lipid A disaccharide + ATP = a lipid IVA + ADP + H(+)</text>
        <dbReference type="Rhea" id="RHEA:67840"/>
        <dbReference type="ChEBI" id="CHEBI:15378"/>
        <dbReference type="ChEBI" id="CHEBI:30616"/>
        <dbReference type="ChEBI" id="CHEBI:176343"/>
        <dbReference type="ChEBI" id="CHEBI:176425"/>
        <dbReference type="ChEBI" id="CHEBI:456216"/>
        <dbReference type="EC" id="2.7.1.130"/>
    </reaction>
</comment>
<dbReference type="RefSeq" id="WP_143895967.1">
    <property type="nucleotide sequence ID" value="NZ_VJND01000011.1"/>
</dbReference>
<comment type="caution">
    <text evidence="14">The sequence shown here is derived from an EMBL/GenBank/DDBJ whole genome shotgun (WGS) entry which is preliminary data.</text>
</comment>
<reference evidence="14 15" key="1">
    <citation type="submission" date="2019-07" db="EMBL/GenBank/DDBJ databases">
        <title>Tepidimonas sediminis YIM 72259 draft genome.</title>
        <authorList>
            <person name="Da Costa M.S."/>
            <person name="Froufe H.J.C."/>
            <person name="Egas C."/>
            <person name="Albuquerque L."/>
        </authorList>
    </citation>
    <scope>NUCLEOTIDE SEQUENCE [LARGE SCALE GENOMIC DNA]</scope>
    <source>
        <strain evidence="14 15">YIM 72259</strain>
    </source>
</reference>
<dbReference type="Proteomes" id="UP000320225">
    <property type="component" value="Unassembled WGS sequence"/>
</dbReference>
<keyword evidence="7 13" id="KW-0808">Transferase</keyword>
<dbReference type="SUPFAM" id="SSF52540">
    <property type="entry name" value="P-loop containing nucleoside triphosphate hydrolases"/>
    <property type="match status" value="1"/>
</dbReference>
<evidence type="ECO:0000256" key="11">
    <source>
        <dbReference type="ARBA" id="ARBA00023098"/>
    </source>
</evidence>
<accession>A0A554WLX4</accession>
<dbReference type="UniPathway" id="UPA00359">
    <property type="reaction ID" value="UER00482"/>
</dbReference>
<organism evidence="14 15">
    <name type="scientific">Tepidimonas sediminis</name>
    <dbReference type="NCBI Taxonomy" id="2588941"/>
    <lineage>
        <taxon>Bacteria</taxon>
        <taxon>Pseudomonadati</taxon>
        <taxon>Pseudomonadota</taxon>
        <taxon>Betaproteobacteria</taxon>
        <taxon>Burkholderiales</taxon>
        <taxon>Tepidimonas</taxon>
    </lineage>
</organism>
<evidence type="ECO:0000256" key="9">
    <source>
        <dbReference type="ARBA" id="ARBA00022777"/>
    </source>
</evidence>
<dbReference type="InterPro" id="IPR003758">
    <property type="entry name" value="LpxK"/>
</dbReference>
<feature type="binding site" evidence="13">
    <location>
        <begin position="59"/>
        <end position="66"/>
    </location>
    <ligand>
        <name>ATP</name>
        <dbReference type="ChEBI" id="CHEBI:30616"/>
    </ligand>
</feature>
<dbReference type="EMBL" id="VJND01000011">
    <property type="protein sequence ID" value="TSE24594.1"/>
    <property type="molecule type" value="Genomic_DNA"/>
</dbReference>
<dbReference type="EC" id="2.7.1.130" evidence="3 13"/>
<dbReference type="GO" id="GO:0005524">
    <property type="term" value="F:ATP binding"/>
    <property type="evidence" value="ECO:0007669"/>
    <property type="project" value="UniProtKB-UniRule"/>
</dbReference>
<evidence type="ECO:0000256" key="7">
    <source>
        <dbReference type="ARBA" id="ARBA00022679"/>
    </source>
</evidence>
<dbReference type="OrthoDB" id="9766423at2"/>
<proteinExistence type="inferred from homology"/>
<evidence type="ECO:0000256" key="4">
    <source>
        <dbReference type="ARBA" id="ARBA00016436"/>
    </source>
</evidence>
<keyword evidence="11 13" id="KW-0443">Lipid metabolism</keyword>
<dbReference type="NCBIfam" id="TIGR00682">
    <property type="entry name" value="lpxK"/>
    <property type="match status" value="1"/>
</dbReference>
<keyword evidence="9 13" id="KW-0418">Kinase</keyword>
<dbReference type="AlphaFoldDB" id="A0A554WLX4"/>
<evidence type="ECO:0000256" key="3">
    <source>
        <dbReference type="ARBA" id="ARBA00012071"/>
    </source>
</evidence>
<keyword evidence="8 13" id="KW-0547">Nucleotide-binding</keyword>
<keyword evidence="15" id="KW-1185">Reference proteome</keyword>
<sequence length="354" mass="37849">MPDLDWQRVWARRGAAARTLWPAHALMGAALGLRRMLWAAGLWRPWRAPVPVVVVGNVVAGGAGKTPTTIALVHHLRARGRTPGVVARGHGGDAAAPHLVADDPDPARCGDEPVLVAQATGAPVAVAPNRPCAVRALLQRHPRVDIVVSDDGLQHWALAADLALVLFDARDVGNGWLLPAGPLREPWPLRRTPAPTVWVLRTEPPGRPPAAHPYPEFSARRQLADWADDGRERRPLTEWASGRYPAPGALAGIARPQAFFDALRAAGVPLAAARPLRDHAPAAELRQVLQAAARAGGPRDWLCTEKDAVKLRGTPLPEGVRVWAVPLTLALPPAFTAALDAWLDARAPERGTAL</sequence>
<dbReference type="InterPro" id="IPR027417">
    <property type="entry name" value="P-loop_NTPase"/>
</dbReference>
<evidence type="ECO:0000256" key="13">
    <source>
        <dbReference type="HAMAP-Rule" id="MF_00409"/>
    </source>
</evidence>
<evidence type="ECO:0000256" key="6">
    <source>
        <dbReference type="ARBA" id="ARBA00022556"/>
    </source>
</evidence>
<comment type="similarity">
    <text evidence="13">Belongs to the LpxK family.</text>
</comment>
<evidence type="ECO:0000256" key="5">
    <source>
        <dbReference type="ARBA" id="ARBA00022516"/>
    </source>
</evidence>
<evidence type="ECO:0000313" key="14">
    <source>
        <dbReference type="EMBL" id="TSE24594.1"/>
    </source>
</evidence>
<keyword evidence="10 13" id="KW-0067">ATP-binding</keyword>
<gene>
    <name evidence="13 14" type="primary">lpxK</name>
    <name evidence="14" type="ORF">Tsedi_01787</name>
</gene>
<evidence type="ECO:0000256" key="10">
    <source>
        <dbReference type="ARBA" id="ARBA00022840"/>
    </source>
</evidence>
<name>A0A554WLX4_9BURK</name>
<dbReference type="GO" id="GO:0005886">
    <property type="term" value="C:plasma membrane"/>
    <property type="evidence" value="ECO:0007669"/>
    <property type="project" value="TreeGrafter"/>
</dbReference>